<protein>
    <submittedName>
        <fullName evidence="3">Uncharacterized protein</fullName>
    </submittedName>
</protein>
<keyword evidence="4" id="KW-1185">Reference proteome</keyword>
<feature type="region of interest" description="Disordered" evidence="1">
    <location>
        <begin position="363"/>
        <end position="411"/>
    </location>
</feature>
<gene>
    <name evidence="3" type="ORF">HNR15_003481</name>
</gene>
<feature type="compositionally biased region" description="Low complexity" evidence="1">
    <location>
        <begin position="402"/>
        <end position="411"/>
    </location>
</feature>
<accession>A0A853DKA7</accession>
<proteinExistence type="predicted"/>
<dbReference type="InterPro" id="IPR011047">
    <property type="entry name" value="Quinoprotein_ADH-like_sf"/>
</dbReference>
<reference evidence="3 4" key="1">
    <citation type="submission" date="2020-07" db="EMBL/GenBank/DDBJ databases">
        <title>Sequencing the genomes of 1000 actinobacteria strains.</title>
        <authorList>
            <person name="Klenk H.-P."/>
        </authorList>
    </citation>
    <scope>NUCLEOTIDE SEQUENCE [LARGE SCALE GENOMIC DNA]</scope>
    <source>
        <strain evidence="3 4">DSM 29531</strain>
    </source>
</reference>
<dbReference type="SUPFAM" id="SSF50998">
    <property type="entry name" value="Quinoprotein alcohol dehydrogenase-like"/>
    <property type="match status" value="1"/>
</dbReference>
<evidence type="ECO:0000256" key="1">
    <source>
        <dbReference type="SAM" id="MobiDB-lite"/>
    </source>
</evidence>
<name>A0A853DKA7_9MICO</name>
<dbReference type="AlphaFoldDB" id="A0A853DKA7"/>
<comment type="caution">
    <text evidence="3">The sequence shown here is derived from an EMBL/GenBank/DDBJ whole genome shotgun (WGS) entry which is preliminary data.</text>
</comment>
<feature type="compositionally biased region" description="Low complexity" evidence="1">
    <location>
        <begin position="363"/>
        <end position="378"/>
    </location>
</feature>
<evidence type="ECO:0000313" key="4">
    <source>
        <dbReference type="Proteomes" id="UP000571817"/>
    </source>
</evidence>
<keyword evidence="2" id="KW-0732">Signal</keyword>
<dbReference type="EMBL" id="JACCFW010000002">
    <property type="protein sequence ID" value="NYJ76463.1"/>
    <property type="molecule type" value="Genomic_DNA"/>
</dbReference>
<sequence length="411" mass="40487">MAAPVGWSPQAFWSSAAVAAVDATQQTASPVAVNGSSIYAVTTHGSGEMALSALSARTGAPVWSKDLAGSSITTGPTLGRVAGVPVVMVATDTEVSAWSMTGQRLGEWPVPTAGIDTAVVLTPAGPIIPRSQTTVSIVGLGGKLVTRALPPGGRAVAILPKDTLLATDSGGHAWKVSSPTVAGNPTALSAPKGWTGGTTVAVTDTTLVQQWTPAKATTTGAVLLRATALDGLRARWTTGSINTQNAASPLLVSPSGTLGVLGSSVVDLRTGGLHQLPAGWTARQAGDQVIWCTNADQQTVAASVTGTPLGGASTGTTSTLNNTNGATGASDPVIPAGTVGTSALVIGSADDTARLYLLPSTAASTPSATSTPSSVPATTAPPTPAKKPSPTSKPKATKKPAAKGSSSAGGK</sequence>
<organism evidence="3 4">
    <name type="scientific">Allobranchiibius huperziae</name>
    <dbReference type="NCBI Taxonomy" id="1874116"/>
    <lineage>
        <taxon>Bacteria</taxon>
        <taxon>Bacillati</taxon>
        <taxon>Actinomycetota</taxon>
        <taxon>Actinomycetes</taxon>
        <taxon>Micrococcales</taxon>
        <taxon>Dermacoccaceae</taxon>
        <taxon>Allobranchiibius</taxon>
    </lineage>
</organism>
<dbReference type="Proteomes" id="UP000571817">
    <property type="component" value="Unassembled WGS sequence"/>
</dbReference>
<evidence type="ECO:0000256" key="2">
    <source>
        <dbReference type="SAM" id="SignalP"/>
    </source>
</evidence>
<feature type="signal peptide" evidence="2">
    <location>
        <begin position="1"/>
        <end position="19"/>
    </location>
</feature>
<evidence type="ECO:0000313" key="3">
    <source>
        <dbReference type="EMBL" id="NYJ76463.1"/>
    </source>
</evidence>
<dbReference type="RefSeq" id="WP_179483857.1">
    <property type="nucleotide sequence ID" value="NZ_JACCFW010000002.1"/>
</dbReference>
<feature type="chain" id="PRO_5039049572" evidence="2">
    <location>
        <begin position="20"/>
        <end position="411"/>
    </location>
</feature>